<evidence type="ECO:0000313" key="1">
    <source>
        <dbReference type="EMBL" id="MBB6032149.1"/>
    </source>
</evidence>
<dbReference type="Proteomes" id="UP000566276">
    <property type="component" value="Unassembled WGS sequence"/>
</dbReference>
<gene>
    <name evidence="1" type="ORF">HNR35_001152</name>
</gene>
<protein>
    <submittedName>
        <fullName evidence="1">Uncharacterized protein</fullName>
    </submittedName>
</protein>
<organism evidence="1 2">
    <name type="scientific">Borreliella spielmanii</name>
    <dbReference type="NCBI Taxonomy" id="88916"/>
    <lineage>
        <taxon>Bacteria</taxon>
        <taxon>Pseudomonadati</taxon>
        <taxon>Spirochaetota</taxon>
        <taxon>Spirochaetia</taxon>
        <taxon>Spirochaetales</taxon>
        <taxon>Borreliaceae</taxon>
        <taxon>Borreliella</taxon>
    </lineage>
</organism>
<accession>A0ABR6P828</accession>
<name>A0ABR6P828_9SPIR</name>
<keyword evidence="2" id="KW-1185">Reference proteome</keyword>
<evidence type="ECO:0000313" key="2">
    <source>
        <dbReference type="Proteomes" id="UP000566276"/>
    </source>
</evidence>
<comment type="caution">
    <text evidence="1">The sequence shown here is derived from an EMBL/GenBank/DDBJ whole genome shotgun (WGS) entry which is preliminary data.</text>
</comment>
<dbReference type="EMBL" id="JACHFA010000029">
    <property type="protein sequence ID" value="MBB6032149.1"/>
    <property type="molecule type" value="Genomic_DNA"/>
</dbReference>
<reference evidence="1 2" key="1">
    <citation type="submission" date="2020-08" db="EMBL/GenBank/DDBJ databases">
        <title>Genomic Encyclopedia of Type Strains, Phase IV (KMG-IV): sequencing the most valuable type-strain genomes for metagenomic binning, comparative biology and taxonomic classification.</title>
        <authorList>
            <person name="Goeker M."/>
        </authorList>
    </citation>
    <scope>NUCLEOTIDE SEQUENCE [LARGE SCALE GENOMIC DNA]</scope>
    <source>
        <strain evidence="1 2">DSM 16813</strain>
    </source>
</reference>
<feature type="non-terminal residue" evidence="1">
    <location>
        <position position="39"/>
    </location>
</feature>
<proteinExistence type="predicted"/>
<sequence length="39" mass="4645">MAIKFKKRVLTKKINTNVEQNSIIDESKISYYETLKEKL</sequence>